<keyword evidence="5" id="KW-1278">Translocase</keyword>
<dbReference type="GO" id="GO:0017004">
    <property type="term" value="P:cytochrome complex assembly"/>
    <property type="evidence" value="ECO:0007669"/>
    <property type="project" value="UniProtKB-KW"/>
</dbReference>
<keyword evidence="2" id="KW-0547">Nucleotide-binding</keyword>
<evidence type="ECO:0000256" key="4">
    <source>
        <dbReference type="ARBA" id="ARBA00022840"/>
    </source>
</evidence>
<reference evidence="8 9" key="1">
    <citation type="submission" date="2019-06" db="EMBL/GenBank/DDBJ databases">
        <title>New taxonomy in bacterial strain CC-CFT640, isolated from vineyard.</title>
        <authorList>
            <person name="Lin S.-Y."/>
            <person name="Tsai C.-F."/>
            <person name="Young C.-C."/>
        </authorList>
    </citation>
    <scope>NUCLEOTIDE SEQUENCE [LARGE SCALE GENOMIC DNA]</scope>
    <source>
        <strain evidence="8 9">CC-CFT640</strain>
    </source>
</reference>
<evidence type="ECO:0000313" key="8">
    <source>
        <dbReference type="EMBL" id="TXL75997.1"/>
    </source>
</evidence>
<keyword evidence="6" id="KW-0472">Membrane</keyword>
<dbReference type="GO" id="GO:0016887">
    <property type="term" value="F:ATP hydrolysis activity"/>
    <property type="evidence" value="ECO:0007669"/>
    <property type="project" value="InterPro"/>
</dbReference>
<evidence type="ECO:0000256" key="3">
    <source>
        <dbReference type="ARBA" id="ARBA00022748"/>
    </source>
</evidence>
<dbReference type="InterPro" id="IPR003439">
    <property type="entry name" value="ABC_transporter-like_ATP-bd"/>
</dbReference>
<feature type="domain" description="ABC transporter" evidence="7">
    <location>
        <begin position="4"/>
        <end position="216"/>
    </location>
</feature>
<dbReference type="SMART" id="SM00382">
    <property type="entry name" value="AAA"/>
    <property type="match status" value="1"/>
</dbReference>
<dbReference type="InterPro" id="IPR003593">
    <property type="entry name" value="AAA+_ATPase"/>
</dbReference>
<dbReference type="Gene3D" id="3.40.50.300">
    <property type="entry name" value="P-loop containing nucleotide triphosphate hydrolases"/>
    <property type="match status" value="1"/>
</dbReference>
<evidence type="ECO:0000256" key="6">
    <source>
        <dbReference type="ARBA" id="ARBA00023136"/>
    </source>
</evidence>
<keyword evidence="3" id="KW-0201">Cytochrome c-type biogenesis</keyword>
<proteinExistence type="predicted"/>
<evidence type="ECO:0000256" key="5">
    <source>
        <dbReference type="ARBA" id="ARBA00022967"/>
    </source>
</evidence>
<dbReference type="PANTHER" id="PTHR43499:SF1">
    <property type="entry name" value="ABC TRANSPORTER I FAMILY MEMBER 1"/>
    <property type="match status" value="1"/>
</dbReference>
<dbReference type="OrthoDB" id="9800654at2"/>
<sequence length="219" mass="23052">MSLLSAQSLACRRGGRLVFHDLGFEVAAGRALLLTGRNGAGKSTLLRVLALLTPAQRGEIAWDGKPVREDAEAWRARLAWLGHADAVKGDLTVRETLEAAQWLCAGGPPSRALWDGVLARFDLVPLLDRPGRYLSAGQHRRVALARVALSAATVWLLDEPAAALDEASRQSLHAAITDHLAAGGIAVIATHGDIVLPGALALDVGAFTPDGTVSLEAWA</sequence>
<dbReference type="SUPFAM" id="SSF52540">
    <property type="entry name" value="P-loop containing nucleoside triphosphate hydrolases"/>
    <property type="match status" value="1"/>
</dbReference>
<dbReference type="NCBIfam" id="TIGR01189">
    <property type="entry name" value="ccmA"/>
    <property type="match status" value="1"/>
</dbReference>
<dbReference type="Proteomes" id="UP000321638">
    <property type="component" value="Unassembled WGS sequence"/>
</dbReference>
<evidence type="ECO:0000256" key="2">
    <source>
        <dbReference type="ARBA" id="ARBA00022741"/>
    </source>
</evidence>
<evidence type="ECO:0000313" key="9">
    <source>
        <dbReference type="Proteomes" id="UP000321638"/>
    </source>
</evidence>
<dbReference type="InterPro" id="IPR027417">
    <property type="entry name" value="P-loop_NTPase"/>
</dbReference>
<dbReference type="RefSeq" id="WP_147847358.1">
    <property type="nucleotide sequence ID" value="NZ_VDUZ01000012.1"/>
</dbReference>
<keyword evidence="4 8" id="KW-0067">ATP-binding</keyword>
<organism evidence="8 9">
    <name type="scientific">Vineibacter terrae</name>
    <dbReference type="NCBI Taxonomy" id="2586908"/>
    <lineage>
        <taxon>Bacteria</taxon>
        <taxon>Pseudomonadati</taxon>
        <taxon>Pseudomonadota</taxon>
        <taxon>Alphaproteobacteria</taxon>
        <taxon>Hyphomicrobiales</taxon>
        <taxon>Vineibacter</taxon>
    </lineage>
</organism>
<name>A0A5C8PND8_9HYPH</name>
<comment type="caution">
    <text evidence="8">The sequence shown here is derived from an EMBL/GenBank/DDBJ whole genome shotgun (WGS) entry which is preliminary data.</text>
</comment>
<dbReference type="AlphaFoldDB" id="A0A5C8PND8"/>
<keyword evidence="1" id="KW-0813">Transport</keyword>
<evidence type="ECO:0000259" key="7">
    <source>
        <dbReference type="PROSITE" id="PS50893"/>
    </source>
</evidence>
<dbReference type="PANTHER" id="PTHR43499">
    <property type="entry name" value="ABC TRANSPORTER I FAMILY MEMBER 1"/>
    <property type="match status" value="1"/>
</dbReference>
<dbReference type="PROSITE" id="PS50893">
    <property type="entry name" value="ABC_TRANSPORTER_2"/>
    <property type="match status" value="1"/>
</dbReference>
<protein>
    <submittedName>
        <fullName evidence="8">Heme ABC exporter ATP-binding protein CcmA</fullName>
    </submittedName>
</protein>
<dbReference type="EMBL" id="VDUZ01000012">
    <property type="protein sequence ID" value="TXL75997.1"/>
    <property type="molecule type" value="Genomic_DNA"/>
</dbReference>
<dbReference type="GO" id="GO:0005524">
    <property type="term" value="F:ATP binding"/>
    <property type="evidence" value="ECO:0007669"/>
    <property type="project" value="UniProtKB-KW"/>
</dbReference>
<gene>
    <name evidence="8" type="primary">ccmA</name>
    <name evidence="8" type="ORF">FHP25_12955</name>
</gene>
<dbReference type="GO" id="GO:0022857">
    <property type="term" value="F:transmembrane transporter activity"/>
    <property type="evidence" value="ECO:0007669"/>
    <property type="project" value="InterPro"/>
</dbReference>
<keyword evidence="9" id="KW-1185">Reference proteome</keyword>
<evidence type="ECO:0000256" key="1">
    <source>
        <dbReference type="ARBA" id="ARBA00022448"/>
    </source>
</evidence>
<dbReference type="InterPro" id="IPR005895">
    <property type="entry name" value="ABC_transptr_haem_export_CcmA"/>
</dbReference>
<accession>A0A5C8PND8</accession>
<dbReference type="Pfam" id="PF00005">
    <property type="entry name" value="ABC_tran"/>
    <property type="match status" value="1"/>
</dbReference>